<protein>
    <recommendedName>
        <fullName evidence="9">Orotidine 5'-phosphate decarboxylase</fullName>
        <ecNumber evidence="9">4.1.1.23</ecNumber>
    </recommendedName>
    <alternativeName>
        <fullName evidence="9">OMP decarboxylase</fullName>
        <shortName evidence="9">OMPDCase</shortName>
        <shortName evidence="9">OMPdecase</shortName>
    </alternativeName>
</protein>
<name>A0A0R1VBV4_9LACO</name>
<evidence type="ECO:0000313" key="14">
    <source>
        <dbReference type="EMBL" id="KRM02725.1"/>
    </source>
</evidence>
<dbReference type="InterPro" id="IPR014732">
    <property type="entry name" value="OMPdecase"/>
</dbReference>
<dbReference type="Gene3D" id="3.20.20.70">
    <property type="entry name" value="Aldolase class I"/>
    <property type="match status" value="1"/>
</dbReference>
<comment type="catalytic activity">
    <reaction evidence="7 9 12">
        <text>orotidine 5'-phosphate + H(+) = UMP + CO2</text>
        <dbReference type="Rhea" id="RHEA:11596"/>
        <dbReference type="ChEBI" id="CHEBI:15378"/>
        <dbReference type="ChEBI" id="CHEBI:16526"/>
        <dbReference type="ChEBI" id="CHEBI:57538"/>
        <dbReference type="ChEBI" id="CHEBI:57865"/>
        <dbReference type="EC" id="4.1.1.23"/>
    </reaction>
</comment>
<gene>
    <name evidence="9" type="primary">pyrF</name>
    <name evidence="14" type="ORF">FC60_GL001587</name>
</gene>
<dbReference type="PROSITE" id="PS00156">
    <property type="entry name" value="OMPDECASE"/>
    <property type="match status" value="1"/>
</dbReference>
<evidence type="ECO:0000256" key="1">
    <source>
        <dbReference type="ARBA" id="ARBA00002356"/>
    </source>
</evidence>
<feature type="binding site" evidence="9 11">
    <location>
        <position position="188"/>
    </location>
    <ligand>
        <name>substrate</name>
    </ligand>
</feature>
<dbReference type="GO" id="GO:0005829">
    <property type="term" value="C:cytosol"/>
    <property type="evidence" value="ECO:0007669"/>
    <property type="project" value="TreeGrafter"/>
</dbReference>
<evidence type="ECO:0000256" key="5">
    <source>
        <dbReference type="ARBA" id="ARBA00022975"/>
    </source>
</evidence>
<accession>A0A0R1VBV4</accession>
<dbReference type="InterPro" id="IPR013785">
    <property type="entry name" value="Aldolase_TIM"/>
</dbReference>
<comment type="function">
    <text evidence="1 9">Catalyzes the decarboxylation of orotidine 5'-monophosphate (OMP) to uridine 5'-monophosphate (UMP).</text>
</comment>
<feature type="active site" description="Proton donor" evidence="9">
    <location>
        <position position="64"/>
    </location>
</feature>
<dbReference type="HAMAP" id="MF_01200_B">
    <property type="entry name" value="OMPdecase_type1_B"/>
    <property type="match status" value="1"/>
</dbReference>
<evidence type="ECO:0000256" key="6">
    <source>
        <dbReference type="ARBA" id="ARBA00023239"/>
    </source>
</evidence>
<dbReference type="EMBL" id="AZFN01000007">
    <property type="protein sequence ID" value="KRM02725.1"/>
    <property type="molecule type" value="Genomic_DNA"/>
</dbReference>
<evidence type="ECO:0000256" key="8">
    <source>
        <dbReference type="ARBA" id="ARBA00061012"/>
    </source>
</evidence>
<organism evidence="14 15">
    <name type="scientific">Limosilactobacillus gastricus DSM 16045</name>
    <dbReference type="NCBI Taxonomy" id="1423749"/>
    <lineage>
        <taxon>Bacteria</taxon>
        <taxon>Bacillati</taxon>
        <taxon>Bacillota</taxon>
        <taxon>Bacilli</taxon>
        <taxon>Lactobacillales</taxon>
        <taxon>Lactobacillaceae</taxon>
        <taxon>Limosilactobacillus</taxon>
    </lineage>
</organism>
<dbReference type="PATRIC" id="fig|1423749.3.peg.1645"/>
<comment type="pathway">
    <text evidence="2 9 12">Pyrimidine metabolism; UMP biosynthesis via de novo pathway; UMP from orotate: step 2/2.</text>
</comment>
<feature type="active site" description="For OMPdecase activity" evidence="10">
    <location>
        <position position="64"/>
    </location>
</feature>
<keyword evidence="15" id="KW-1185">Reference proteome</keyword>
<dbReference type="SMART" id="SM00934">
    <property type="entry name" value="OMPdecase"/>
    <property type="match status" value="1"/>
</dbReference>
<dbReference type="GO" id="GO:0044205">
    <property type="term" value="P:'de novo' UMP biosynthetic process"/>
    <property type="evidence" value="ECO:0007669"/>
    <property type="project" value="UniProtKB-UniRule"/>
</dbReference>
<keyword evidence="6 9" id="KW-0456">Lyase</keyword>
<feature type="binding site" evidence="9">
    <location>
        <begin position="62"/>
        <end position="71"/>
    </location>
    <ligand>
        <name>substrate</name>
    </ligand>
</feature>
<dbReference type="FunFam" id="3.20.20.70:FF:000015">
    <property type="entry name" value="Orotidine 5'-phosphate decarboxylase"/>
    <property type="match status" value="1"/>
</dbReference>
<dbReference type="SUPFAM" id="SSF51366">
    <property type="entry name" value="Ribulose-phoshate binding barrel"/>
    <property type="match status" value="1"/>
</dbReference>
<dbReference type="UniPathway" id="UPA00070">
    <property type="reaction ID" value="UER00120"/>
</dbReference>
<feature type="binding site" evidence="9 11">
    <location>
        <position position="217"/>
    </location>
    <ligand>
        <name>substrate</name>
    </ligand>
</feature>
<dbReference type="InterPro" id="IPR047596">
    <property type="entry name" value="OMPdecase_bac"/>
</dbReference>
<evidence type="ECO:0000256" key="11">
    <source>
        <dbReference type="PIRSR" id="PIRSR614732-2"/>
    </source>
</evidence>
<dbReference type="InterPro" id="IPR001754">
    <property type="entry name" value="OMPdeCOase_dom"/>
</dbReference>
<evidence type="ECO:0000256" key="4">
    <source>
        <dbReference type="ARBA" id="ARBA00022793"/>
    </source>
</evidence>
<feature type="domain" description="Orotidine 5'-phosphate decarboxylase" evidence="13">
    <location>
        <begin position="5"/>
        <end position="233"/>
    </location>
</feature>
<feature type="binding site" evidence="9 11">
    <location>
        <position position="218"/>
    </location>
    <ligand>
        <name>substrate</name>
    </ligand>
</feature>
<evidence type="ECO:0000256" key="7">
    <source>
        <dbReference type="ARBA" id="ARBA00049157"/>
    </source>
</evidence>
<comment type="caution">
    <text evidence="14">The sequence shown here is derived from an EMBL/GenBank/DDBJ whole genome shotgun (WGS) entry which is preliminary data.</text>
</comment>
<dbReference type="NCBIfam" id="TIGR01740">
    <property type="entry name" value="pyrF"/>
    <property type="match status" value="1"/>
</dbReference>
<dbReference type="RefSeq" id="WP_056937045.1">
    <property type="nucleotide sequence ID" value="NZ_AZFN01000007.1"/>
</dbReference>
<evidence type="ECO:0000256" key="12">
    <source>
        <dbReference type="RuleBase" id="RU000512"/>
    </source>
</evidence>
<dbReference type="GO" id="GO:0004590">
    <property type="term" value="F:orotidine-5'-phosphate decarboxylase activity"/>
    <property type="evidence" value="ECO:0007669"/>
    <property type="project" value="UniProtKB-UniRule"/>
</dbReference>
<comment type="subunit">
    <text evidence="3 9">Homodimer.</text>
</comment>
<evidence type="ECO:0000256" key="9">
    <source>
        <dbReference type="HAMAP-Rule" id="MF_01200"/>
    </source>
</evidence>
<dbReference type="GO" id="GO:0006207">
    <property type="term" value="P:'de novo' pyrimidine nucleobase biosynthetic process"/>
    <property type="evidence" value="ECO:0007669"/>
    <property type="project" value="InterPro"/>
</dbReference>
<dbReference type="NCBIfam" id="NF001273">
    <property type="entry name" value="PRK00230.1"/>
    <property type="match status" value="1"/>
</dbReference>
<dbReference type="InterPro" id="IPR018089">
    <property type="entry name" value="OMPdecase_AS"/>
</dbReference>
<dbReference type="CDD" id="cd04725">
    <property type="entry name" value="OMP_decarboxylase_like"/>
    <property type="match status" value="1"/>
</dbReference>
<feature type="active site" description="For OMPdecase activity" evidence="10">
    <location>
        <position position="67"/>
    </location>
</feature>
<feature type="binding site" evidence="9 11">
    <location>
        <position position="126"/>
    </location>
    <ligand>
        <name>substrate</name>
    </ligand>
</feature>
<dbReference type="InterPro" id="IPR011060">
    <property type="entry name" value="RibuloseP-bd_barrel"/>
</dbReference>
<feature type="binding site" evidence="9 11">
    <location>
        <position position="35"/>
    </location>
    <ligand>
        <name>substrate</name>
    </ligand>
</feature>
<sequence>MEHFVPMVAIDVDTKEAAEQLFDQLSALVDKPIVKIGMELYYANGPAIIKAAQAKGLKIFLDLKGYDIPNTIRRSMEILGQLGVDFTTVHAAGGSKMIQAAKEGLTAGAKTVNLPTPKLLAVTQLTSMDEDTMHQEQGIPGALVDSVKRYAQLAEKAGANGVICSALEVKAIREVTQDDFLCVTPGIRPNLNQTDDQSRVVTPAQARQIGSNGIVVGRPITQSDDPVTSYQTIYQAFMGETK</sequence>
<dbReference type="AlphaFoldDB" id="A0A0R1VBV4"/>
<keyword evidence="5 9" id="KW-0665">Pyrimidine biosynthesis</keyword>
<feature type="binding site" evidence="9 11">
    <location>
        <position position="197"/>
    </location>
    <ligand>
        <name>substrate</name>
    </ligand>
</feature>
<proteinExistence type="inferred from homology"/>
<comment type="similarity">
    <text evidence="8 9">Belongs to the OMP decarboxylase family. Type 1 subfamily.</text>
</comment>
<feature type="active site" description="For OMPdecase activity" evidence="10">
    <location>
        <position position="62"/>
    </location>
</feature>
<evidence type="ECO:0000256" key="10">
    <source>
        <dbReference type="PIRSR" id="PIRSR614732-1"/>
    </source>
</evidence>
<reference evidence="14 15" key="1">
    <citation type="journal article" date="2015" name="Genome Announc.">
        <title>Expanding the biotechnology potential of lactobacilli through comparative genomics of 213 strains and associated genera.</title>
        <authorList>
            <person name="Sun Z."/>
            <person name="Harris H.M."/>
            <person name="McCann A."/>
            <person name="Guo C."/>
            <person name="Argimon S."/>
            <person name="Zhang W."/>
            <person name="Yang X."/>
            <person name="Jeffery I.B."/>
            <person name="Cooney J.C."/>
            <person name="Kagawa T.F."/>
            <person name="Liu W."/>
            <person name="Song Y."/>
            <person name="Salvetti E."/>
            <person name="Wrobel A."/>
            <person name="Rasinkangas P."/>
            <person name="Parkhill J."/>
            <person name="Rea M.C."/>
            <person name="O'Sullivan O."/>
            <person name="Ritari J."/>
            <person name="Douillard F.P."/>
            <person name="Paul Ross R."/>
            <person name="Yang R."/>
            <person name="Briner A.E."/>
            <person name="Felis G.E."/>
            <person name="de Vos W.M."/>
            <person name="Barrangou R."/>
            <person name="Klaenhammer T.R."/>
            <person name="Caufield P.W."/>
            <person name="Cui Y."/>
            <person name="Zhang H."/>
            <person name="O'Toole P.W."/>
        </authorList>
    </citation>
    <scope>NUCLEOTIDE SEQUENCE [LARGE SCALE GENOMIC DNA]</scope>
    <source>
        <strain evidence="14 15">DSM 16045</strain>
    </source>
</reference>
<evidence type="ECO:0000256" key="3">
    <source>
        <dbReference type="ARBA" id="ARBA00011738"/>
    </source>
</evidence>
<evidence type="ECO:0000313" key="15">
    <source>
        <dbReference type="Proteomes" id="UP000051739"/>
    </source>
</evidence>
<evidence type="ECO:0000256" key="2">
    <source>
        <dbReference type="ARBA" id="ARBA00004861"/>
    </source>
</evidence>
<dbReference type="PANTHER" id="PTHR32119">
    <property type="entry name" value="OROTIDINE 5'-PHOSPHATE DECARBOXYLASE"/>
    <property type="match status" value="1"/>
</dbReference>
<feature type="binding site" evidence="9 11">
    <location>
        <position position="11"/>
    </location>
    <ligand>
        <name>substrate</name>
    </ligand>
</feature>
<dbReference type="EC" id="4.1.1.23" evidence="9"/>
<evidence type="ECO:0000259" key="13">
    <source>
        <dbReference type="SMART" id="SM00934"/>
    </source>
</evidence>
<dbReference type="Proteomes" id="UP000051739">
    <property type="component" value="Unassembled WGS sequence"/>
</dbReference>
<keyword evidence="4 9" id="KW-0210">Decarboxylase</keyword>
<dbReference type="Pfam" id="PF00215">
    <property type="entry name" value="OMPdecase"/>
    <property type="match status" value="1"/>
</dbReference>
<dbReference type="PANTHER" id="PTHR32119:SF2">
    <property type="entry name" value="OROTIDINE 5'-PHOSPHATE DECARBOXYLASE"/>
    <property type="match status" value="1"/>
</dbReference>